<feature type="domain" description="MADF" evidence="7">
    <location>
        <begin position="256"/>
        <end position="352"/>
    </location>
</feature>
<keyword evidence="9" id="KW-1185">Reference proteome</keyword>
<dbReference type="SUPFAM" id="SSF57667">
    <property type="entry name" value="beta-beta-alpha zinc fingers"/>
    <property type="match status" value="3"/>
</dbReference>
<sequence>MATISLTNYDGAYENYEKCGEILKSPTIIGKHQQDRHYALLCLLCQEICLQFETFIGHIEQEHGHNHEHMTGSKLEIAENNTIKDEDVKIIDNCYNQAYIEEDEKNIFMDPLEEPEVMLVGEMQENVKAYFSKEEHSVRLKAKHPEHRTLKEEPPEKIRACRDYIGLGDIVLRNDEAENCGFEHSLSMSDNELYDGGLSNFRKHNYCKYNDDDNSLDNFDECSDENDNRKFKLPKKAKSTELDIDKFMEKRQNVLTLLAAYEQQDELWDSTRPPKLVNRCRKKREKALTKIADELKEKVGLVVNIQDVDRIIKYLRVRYIREVRIRLQFINKDDYKPLWFYEKMEFLKPTLPFIQEMEEDQLLAKPELNSDQIIKLIEIYKIHSCLWDEQDIYYNSEQRRQEALSNMCQQINEKLNLNYLLTDVENKIDFIHKMVKKEKESQIEYQQQRDCRRAADPIYKSSNRFYENIAFLLPHLGPFKCSHCPKIIYHINTFRIHTAKHDGSKPFKCRVCQYEFTQKPGYVIHLRRHTQDFPFVCKFCQKGFPCKKELKLHFQNHPEYEKEYICDVCGDGFTQQKLLNWHLKVHSNTRDSICNECGKGFTNSKLLFQHRSVHSKEKSVCKLCSKTYAHYRGLSRHMIKDHGTTVAAVAAVLGEKPKKRVLNINEKNSQHPERLPITTNSIANTTTLQEPS</sequence>
<dbReference type="GO" id="GO:0000981">
    <property type="term" value="F:DNA-binding transcription factor activity, RNA polymerase II-specific"/>
    <property type="evidence" value="ECO:0007669"/>
    <property type="project" value="TreeGrafter"/>
</dbReference>
<reference evidence="8" key="2">
    <citation type="submission" date="2020-05" db="UniProtKB">
        <authorList>
            <consortium name="EnsemblMetazoa"/>
        </authorList>
    </citation>
    <scope>IDENTIFICATION</scope>
    <source>
        <strain evidence="8">IAEA</strain>
    </source>
</reference>
<dbReference type="STRING" id="7398.A0A1A9ZKR0"/>
<dbReference type="EnsemblMetazoa" id="GPAI017772-RA">
    <property type="protein sequence ID" value="GPAI017772-PA"/>
    <property type="gene ID" value="GPAI017772"/>
</dbReference>
<feature type="domain" description="C2H2-type" evidence="6">
    <location>
        <begin position="592"/>
        <end position="619"/>
    </location>
</feature>
<dbReference type="PROSITE" id="PS50157">
    <property type="entry name" value="ZINC_FINGER_C2H2_2"/>
    <property type="match status" value="5"/>
</dbReference>
<keyword evidence="3 5" id="KW-0863">Zinc-finger</keyword>
<evidence type="ECO:0000256" key="4">
    <source>
        <dbReference type="ARBA" id="ARBA00022833"/>
    </source>
</evidence>
<evidence type="ECO:0000256" key="2">
    <source>
        <dbReference type="ARBA" id="ARBA00022737"/>
    </source>
</evidence>
<dbReference type="FunFam" id="3.30.160.60:FF:000446">
    <property type="entry name" value="Zinc finger protein"/>
    <property type="match status" value="1"/>
</dbReference>
<organism evidence="8 9">
    <name type="scientific">Glossina pallidipes</name>
    <name type="common">Tsetse fly</name>
    <dbReference type="NCBI Taxonomy" id="7398"/>
    <lineage>
        <taxon>Eukaryota</taxon>
        <taxon>Metazoa</taxon>
        <taxon>Ecdysozoa</taxon>
        <taxon>Arthropoda</taxon>
        <taxon>Hexapoda</taxon>
        <taxon>Insecta</taxon>
        <taxon>Pterygota</taxon>
        <taxon>Neoptera</taxon>
        <taxon>Endopterygota</taxon>
        <taxon>Diptera</taxon>
        <taxon>Brachycera</taxon>
        <taxon>Muscomorpha</taxon>
        <taxon>Hippoboscoidea</taxon>
        <taxon>Glossinidae</taxon>
        <taxon>Glossina</taxon>
    </lineage>
</organism>
<dbReference type="Pfam" id="PF00096">
    <property type="entry name" value="zf-C2H2"/>
    <property type="match status" value="2"/>
</dbReference>
<dbReference type="GO" id="GO:0005634">
    <property type="term" value="C:nucleus"/>
    <property type="evidence" value="ECO:0007669"/>
    <property type="project" value="TreeGrafter"/>
</dbReference>
<evidence type="ECO:0000259" key="6">
    <source>
        <dbReference type="PROSITE" id="PS50157"/>
    </source>
</evidence>
<dbReference type="GO" id="GO:0000977">
    <property type="term" value="F:RNA polymerase II transcription regulatory region sequence-specific DNA binding"/>
    <property type="evidence" value="ECO:0007669"/>
    <property type="project" value="TreeGrafter"/>
</dbReference>
<evidence type="ECO:0000313" key="9">
    <source>
        <dbReference type="Proteomes" id="UP000092445"/>
    </source>
</evidence>
<feature type="domain" description="MADF" evidence="7">
    <location>
        <begin position="375"/>
        <end position="477"/>
    </location>
</feature>
<reference evidence="9" key="1">
    <citation type="submission" date="2014-03" db="EMBL/GenBank/DDBJ databases">
        <authorList>
            <person name="Aksoy S."/>
            <person name="Warren W."/>
            <person name="Wilson R.K."/>
        </authorList>
    </citation>
    <scope>NUCLEOTIDE SEQUENCE [LARGE SCALE GENOMIC DNA]</scope>
    <source>
        <strain evidence="9">IAEA</strain>
    </source>
</reference>
<proteinExistence type="predicted"/>
<dbReference type="AlphaFoldDB" id="A0A1A9ZKR0"/>
<keyword evidence="1" id="KW-0479">Metal-binding</keyword>
<feature type="domain" description="C2H2-type" evidence="6">
    <location>
        <begin position="564"/>
        <end position="591"/>
    </location>
</feature>
<dbReference type="InterPro" id="IPR036236">
    <property type="entry name" value="Znf_C2H2_sf"/>
</dbReference>
<dbReference type="PANTHER" id="PTHR24381">
    <property type="entry name" value="ZINC FINGER PROTEIN"/>
    <property type="match status" value="1"/>
</dbReference>
<evidence type="ECO:0000256" key="5">
    <source>
        <dbReference type="PROSITE-ProRule" id="PRU00042"/>
    </source>
</evidence>
<dbReference type="InterPro" id="IPR013087">
    <property type="entry name" value="Znf_C2H2_type"/>
</dbReference>
<feature type="domain" description="C2H2-type" evidence="6">
    <location>
        <begin position="507"/>
        <end position="534"/>
    </location>
</feature>
<dbReference type="Proteomes" id="UP000092445">
    <property type="component" value="Unassembled WGS sequence"/>
</dbReference>
<keyword evidence="2" id="KW-0677">Repeat</keyword>
<protein>
    <submittedName>
        <fullName evidence="8">Uncharacterized protein</fullName>
    </submittedName>
</protein>
<dbReference type="GO" id="GO:0008270">
    <property type="term" value="F:zinc ion binding"/>
    <property type="evidence" value="ECO:0007669"/>
    <property type="project" value="UniProtKB-KW"/>
</dbReference>
<dbReference type="SMART" id="SM00595">
    <property type="entry name" value="MADF"/>
    <property type="match status" value="2"/>
</dbReference>
<dbReference type="SMART" id="SM00355">
    <property type="entry name" value="ZnF_C2H2"/>
    <property type="match status" value="8"/>
</dbReference>
<evidence type="ECO:0000259" key="7">
    <source>
        <dbReference type="PROSITE" id="PS51029"/>
    </source>
</evidence>
<evidence type="ECO:0000256" key="1">
    <source>
        <dbReference type="ARBA" id="ARBA00022723"/>
    </source>
</evidence>
<name>A0A1A9ZKR0_GLOPL</name>
<feature type="domain" description="C2H2-type" evidence="6">
    <location>
        <begin position="535"/>
        <end position="562"/>
    </location>
</feature>
<dbReference type="PROSITE" id="PS51029">
    <property type="entry name" value="MADF"/>
    <property type="match status" value="2"/>
</dbReference>
<keyword evidence="4" id="KW-0862">Zinc</keyword>
<evidence type="ECO:0000313" key="8">
    <source>
        <dbReference type="EnsemblMetazoa" id="GPAI017772-PA"/>
    </source>
</evidence>
<dbReference type="PANTHER" id="PTHR24381:SF450">
    <property type="entry name" value="GASTRULA ZINC FINGER PROTEIN XLCGF26.1-LIKE-RELATED"/>
    <property type="match status" value="1"/>
</dbReference>
<dbReference type="VEuPathDB" id="VectorBase:GPAI017772"/>
<dbReference type="PROSITE" id="PS00028">
    <property type="entry name" value="ZINC_FINGER_C2H2_1"/>
    <property type="match status" value="6"/>
</dbReference>
<feature type="domain" description="C2H2-type" evidence="6">
    <location>
        <begin position="479"/>
        <end position="506"/>
    </location>
</feature>
<dbReference type="Pfam" id="PF10545">
    <property type="entry name" value="MADF_DNA_bdg"/>
    <property type="match status" value="2"/>
</dbReference>
<dbReference type="Gene3D" id="3.30.160.60">
    <property type="entry name" value="Classic Zinc Finger"/>
    <property type="match status" value="3"/>
</dbReference>
<accession>A0A1A9ZKR0</accession>
<dbReference type="InterPro" id="IPR006578">
    <property type="entry name" value="MADF-dom"/>
</dbReference>
<evidence type="ECO:0000256" key="3">
    <source>
        <dbReference type="ARBA" id="ARBA00022771"/>
    </source>
</evidence>